<dbReference type="Proteomes" id="UP000321863">
    <property type="component" value="Unassembled WGS sequence"/>
</dbReference>
<feature type="transmembrane region" description="Helical" evidence="1">
    <location>
        <begin position="50"/>
        <end position="68"/>
    </location>
</feature>
<comment type="caution">
    <text evidence="2">The sequence shown here is derived from an EMBL/GenBank/DDBJ whole genome shotgun (WGS) entry which is preliminary data.</text>
</comment>
<proteinExistence type="predicted"/>
<accession>A0A511YLC1</accession>
<sequence>MIWLILLGISTLTTYQHHLIDILNGSILAHLSFIIIPYRKNKPEYRNSRTANYYFLSGWILILSALLLNKYTGTKGLILLLLALATMIMGYYYQKKNV</sequence>
<keyword evidence="3" id="KW-1185">Reference proteome</keyword>
<name>A0A511YLC1_9FLAO</name>
<evidence type="ECO:0000313" key="2">
    <source>
        <dbReference type="EMBL" id="GEN76002.1"/>
    </source>
</evidence>
<organism evidence="2 3">
    <name type="scientific">Chryseobacterium hagamense</name>
    <dbReference type="NCBI Taxonomy" id="395935"/>
    <lineage>
        <taxon>Bacteria</taxon>
        <taxon>Pseudomonadati</taxon>
        <taxon>Bacteroidota</taxon>
        <taxon>Flavobacteriia</taxon>
        <taxon>Flavobacteriales</taxon>
        <taxon>Weeksellaceae</taxon>
        <taxon>Chryseobacterium group</taxon>
        <taxon>Chryseobacterium</taxon>
    </lineage>
</organism>
<evidence type="ECO:0000313" key="3">
    <source>
        <dbReference type="Proteomes" id="UP000321863"/>
    </source>
</evidence>
<dbReference type="AlphaFoldDB" id="A0A511YLC1"/>
<feature type="transmembrane region" description="Helical" evidence="1">
    <location>
        <begin position="20"/>
        <end position="38"/>
    </location>
</feature>
<dbReference type="EMBL" id="BJYJ01000007">
    <property type="protein sequence ID" value="GEN76002.1"/>
    <property type="molecule type" value="Genomic_DNA"/>
</dbReference>
<reference evidence="2 3" key="1">
    <citation type="submission" date="2019-07" db="EMBL/GenBank/DDBJ databases">
        <title>Whole genome shotgun sequence of Chryseobacterium hagamense NBRC 105253.</title>
        <authorList>
            <person name="Hosoyama A."/>
            <person name="Uohara A."/>
            <person name="Ohji S."/>
            <person name="Ichikawa N."/>
        </authorList>
    </citation>
    <scope>NUCLEOTIDE SEQUENCE [LARGE SCALE GENOMIC DNA]</scope>
    <source>
        <strain evidence="2 3">NBRC 105253</strain>
    </source>
</reference>
<keyword evidence="1" id="KW-0472">Membrane</keyword>
<keyword evidence="1" id="KW-0812">Transmembrane</keyword>
<feature type="transmembrane region" description="Helical" evidence="1">
    <location>
        <begin position="74"/>
        <end position="93"/>
    </location>
</feature>
<evidence type="ECO:0000256" key="1">
    <source>
        <dbReference type="SAM" id="Phobius"/>
    </source>
</evidence>
<protein>
    <recommendedName>
        <fullName evidence="4">Phosphatidic acid phosphatase type 2/haloperoxidase domain-containing protein</fullName>
    </recommendedName>
</protein>
<gene>
    <name evidence="2" type="ORF">CHA01nite_17420</name>
</gene>
<evidence type="ECO:0008006" key="4">
    <source>
        <dbReference type="Google" id="ProtNLM"/>
    </source>
</evidence>
<keyword evidence="1" id="KW-1133">Transmembrane helix</keyword>